<dbReference type="GO" id="GO:0044732">
    <property type="term" value="C:mitotic spindle pole body"/>
    <property type="evidence" value="ECO:0007669"/>
    <property type="project" value="TreeGrafter"/>
</dbReference>
<evidence type="ECO:0000256" key="4">
    <source>
        <dbReference type="ARBA" id="ARBA00010731"/>
    </source>
</evidence>
<keyword evidence="15" id="KW-0131">Cell cycle</keyword>
<reference evidence="18 19" key="1">
    <citation type="journal article" date="2023" name="G3 (Bethesda)">
        <title>A high-quality reference genome for the fission yeast Schizosaccharomyces osmophilus.</title>
        <authorList>
            <person name="Jia G.S."/>
            <person name="Zhang W.C."/>
            <person name="Liang Y."/>
            <person name="Liu X.H."/>
            <person name="Rhind N."/>
            <person name="Pidoux A."/>
            <person name="Brysch-Herzberg M."/>
            <person name="Du L.L."/>
        </authorList>
    </citation>
    <scope>NUCLEOTIDE SEQUENCE [LARGE SCALE GENOMIC DNA]</scope>
    <source>
        <strain evidence="18 19">CBS 15793</strain>
    </source>
</reference>
<keyword evidence="9" id="KW-0493">Microtubule</keyword>
<keyword evidence="6" id="KW-0158">Chromosome</keyword>
<dbReference type="KEGG" id="som:SOMG_00875"/>
<keyword evidence="11" id="KW-0159">Chromosome partition</keyword>
<evidence type="ECO:0000256" key="12">
    <source>
        <dbReference type="ARBA" id="ARBA00022838"/>
    </source>
</evidence>
<gene>
    <name evidence="18" type="primary">ask1</name>
    <name evidence="18" type="ORF">SOMG_00875</name>
</gene>
<comment type="similarity">
    <text evidence="4">Belongs to the DASH complex ASK1 family.</text>
</comment>
<evidence type="ECO:0000256" key="1">
    <source>
        <dbReference type="ARBA" id="ARBA00004123"/>
    </source>
</evidence>
<evidence type="ECO:0000256" key="8">
    <source>
        <dbReference type="ARBA" id="ARBA00022618"/>
    </source>
</evidence>
<name>A0AAE9W5E9_9SCHI</name>
<keyword evidence="8" id="KW-0132">Cell division</keyword>
<evidence type="ECO:0000256" key="16">
    <source>
        <dbReference type="ARBA" id="ARBA00023328"/>
    </source>
</evidence>
<keyword evidence="14" id="KW-0539">Nucleus</keyword>
<evidence type="ECO:0000313" key="18">
    <source>
        <dbReference type="EMBL" id="WBW70597.1"/>
    </source>
</evidence>
<evidence type="ECO:0000256" key="14">
    <source>
        <dbReference type="ARBA" id="ARBA00023242"/>
    </source>
</evidence>
<dbReference type="Pfam" id="PF08655">
    <property type="entry name" value="DASH_Ask1"/>
    <property type="match status" value="1"/>
</dbReference>
<keyword evidence="13" id="KW-0206">Cytoskeleton</keyword>
<keyword evidence="16" id="KW-0137">Centromere</keyword>
<dbReference type="GO" id="GO:0051301">
    <property type="term" value="P:cell division"/>
    <property type="evidence" value="ECO:0007669"/>
    <property type="project" value="UniProtKB-KW"/>
</dbReference>
<organism evidence="18 19">
    <name type="scientific">Schizosaccharomyces osmophilus</name>
    <dbReference type="NCBI Taxonomy" id="2545709"/>
    <lineage>
        <taxon>Eukaryota</taxon>
        <taxon>Fungi</taxon>
        <taxon>Dikarya</taxon>
        <taxon>Ascomycota</taxon>
        <taxon>Taphrinomycotina</taxon>
        <taxon>Schizosaccharomycetes</taxon>
        <taxon>Schizosaccharomycetales</taxon>
        <taxon>Schizosaccharomycetaceae</taxon>
        <taxon>Schizosaccharomyces</taxon>
    </lineage>
</organism>
<evidence type="ECO:0000256" key="15">
    <source>
        <dbReference type="ARBA" id="ARBA00023306"/>
    </source>
</evidence>
<dbReference type="GeneID" id="80874357"/>
<accession>A0AAE9W5E9</accession>
<dbReference type="PANTHER" id="PTHR28200">
    <property type="entry name" value="DASH COMPLEX SUBUNIT ASK1"/>
    <property type="match status" value="1"/>
</dbReference>
<dbReference type="RefSeq" id="XP_056034840.1">
    <property type="nucleotide sequence ID" value="XM_056179668.1"/>
</dbReference>
<dbReference type="GO" id="GO:0072686">
    <property type="term" value="C:mitotic spindle"/>
    <property type="evidence" value="ECO:0007669"/>
    <property type="project" value="InterPro"/>
</dbReference>
<feature type="region of interest" description="Disordered" evidence="17">
    <location>
        <begin position="248"/>
        <end position="281"/>
    </location>
</feature>
<evidence type="ECO:0000256" key="13">
    <source>
        <dbReference type="ARBA" id="ARBA00023212"/>
    </source>
</evidence>
<evidence type="ECO:0000256" key="7">
    <source>
        <dbReference type="ARBA" id="ARBA00022490"/>
    </source>
</evidence>
<keyword evidence="19" id="KW-1185">Reference proteome</keyword>
<evidence type="ECO:0000256" key="10">
    <source>
        <dbReference type="ARBA" id="ARBA00022776"/>
    </source>
</evidence>
<evidence type="ECO:0000313" key="19">
    <source>
        <dbReference type="Proteomes" id="UP001212411"/>
    </source>
</evidence>
<evidence type="ECO:0000256" key="5">
    <source>
        <dbReference type="ARBA" id="ARBA00014520"/>
    </source>
</evidence>
<dbReference type="GO" id="GO:0005874">
    <property type="term" value="C:microtubule"/>
    <property type="evidence" value="ECO:0007669"/>
    <property type="project" value="UniProtKB-KW"/>
</dbReference>
<dbReference type="InterPro" id="IPR013964">
    <property type="entry name" value="DASH_Ask1"/>
</dbReference>
<proteinExistence type="inferred from homology"/>
<evidence type="ECO:0000256" key="9">
    <source>
        <dbReference type="ARBA" id="ARBA00022701"/>
    </source>
</evidence>
<dbReference type="GO" id="GO:0008608">
    <property type="term" value="P:attachment of spindle microtubules to kinetochore"/>
    <property type="evidence" value="ECO:0007669"/>
    <property type="project" value="InterPro"/>
</dbReference>
<evidence type="ECO:0000256" key="11">
    <source>
        <dbReference type="ARBA" id="ARBA00022829"/>
    </source>
</evidence>
<dbReference type="Proteomes" id="UP001212411">
    <property type="component" value="Chromosome 1"/>
</dbReference>
<dbReference type="GO" id="GO:0042729">
    <property type="term" value="C:DASH complex"/>
    <property type="evidence" value="ECO:0007669"/>
    <property type="project" value="InterPro"/>
</dbReference>
<evidence type="ECO:0000256" key="3">
    <source>
        <dbReference type="ARBA" id="ARBA00004629"/>
    </source>
</evidence>
<sequence length="307" mass="34728">MNQLERLERLEQSITLALYEIDANFAKCNRTVSTRILPIVENYTKSCSNIWESSKFWKQFFEASASVSLSGVEEPVQGAEKPKEDFVPSDLKYTSSTDPKIEENEDSTETFYQNIPSSFGHEAFEPKEVKDEQLTQSTPKKDTTFENLSLENASLTPIPARLQTPARKIDAANAQHTGRSALLHRVLDTNWHVQVTPHERKKYEDMDIDSSPLMSPSPIAMKMETISAPGERTSKSALSMFSEFEHESNDSLMPNGMSPPKTIQFSPHSLGDSFHPTDGERSLSLQRKFDALNDSNENMIKEESWEL</sequence>
<dbReference type="EMBL" id="CP115611">
    <property type="protein sequence ID" value="WBW70597.1"/>
    <property type="molecule type" value="Genomic_DNA"/>
</dbReference>
<evidence type="ECO:0000256" key="2">
    <source>
        <dbReference type="ARBA" id="ARBA00004186"/>
    </source>
</evidence>
<protein>
    <recommendedName>
        <fullName evidence="5">DASH complex subunit ASK1</fullName>
    </recommendedName>
</protein>
<dbReference type="AlphaFoldDB" id="A0AAE9W5E9"/>
<dbReference type="PANTHER" id="PTHR28200:SF1">
    <property type="entry name" value="DASH COMPLEX SUBUNIT ASK1"/>
    <property type="match status" value="1"/>
</dbReference>
<keyword evidence="7" id="KW-0963">Cytoplasm</keyword>
<evidence type="ECO:0000256" key="17">
    <source>
        <dbReference type="SAM" id="MobiDB-lite"/>
    </source>
</evidence>
<keyword evidence="12" id="KW-0995">Kinetochore</keyword>
<keyword evidence="10" id="KW-0498">Mitosis</keyword>
<evidence type="ECO:0000256" key="6">
    <source>
        <dbReference type="ARBA" id="ARBA00022454"/>
    </source>
</evidence>
<comment type="subcellular location">
    <subcellularLocation>
        <location evidence="3">Chromosome</location>
        <location evidence="3">Centromere</location>
        <location evidence="3">Kinetochore</location>
    </subcellularLocation>
    <subcellularLocation>
        <location evidence="2">Cytoplasm</location>
        <location evidence="2">Cytoskeleton</location>
        <location evidence="2">Spindle</location>
    </subcellularLocation>
    <subcellularLocation>
        <location evidence="1">Nucleus</location>
    </subcellularLocation>
</comment>